<dbReference type="InterPro" id="IPR029063">
    <property type="entry name" value="SAM-dependent_MTases_sf"/>
</dbReference>
<evidence type="ECO:0008006" key="3">
    <source>
        <dbReference type="Google" id="ProtNLM"/>
    </source>
</evidence>
<dbReference type="Proteomes" id="UP001524547">
    <property type="component" value="Unassembled WGS sequence"/>
</dbReference>
<dbReference type="Gene3D" id="3.40.50.150">
    <property type="entry name" value="Vaccinia Virus protein VP39"/>
    <property type="match status" value="1"/>
</dbReference>
<dbReference type="SUPFAM" id="SSF53335">
    <property type="entry name" value="S-adenosyl-L-methionine-dependent methyltransferases"/>
    <property type="match status" value="1"/>
</dbReference>
<organism evidence="1 2">
    <name type="scientific">Rhizosaccharibacter radicis</name>
    <dbReference type="NCBI Taxonomy" id="2782605"/>
    <lineage>
        <taxon>Bacteria</taxon>
        <taxon>Pseudomonadati</taxon>
        <taxon>Pseudomonadota</taxon>
        <taxon>Alphaproteobacteria</taxon>
        <taxon>Acetobacterales</taxon>
        <taxon>Acetobacteraceae</taxon>
        <taxon>Rhizosaccharibacter</taxon>
    </lineage>
</organism>
<evidence type="ECO:0000313" key="1">
    <source>
        <dbReference type="EMBL" id="MCQ8239801.1"/>
    </source>
</evidence>
<name>A0ABT1VTY7_9PROT</name>
<protein>
    <recommendedName>
        <fullName evidence="3">Methyltransferase</fullName>
    </recommendedName>
</protein>
<dbReference type="RefSeq" id="WP_422918548.1">
    <property type="nucleotide sequence ID" value="NZ_JAMZEJ010000002.1"/>
</dbReference>
<comment type="caution">
    <text evidence="1">The sequence shown here is derived from an EMBL/GenBank/DDBJ whole genome shotgun (WGS) entry which is preliminary data.</text>
</comment>
<dbReference type="EMBL" id="JAMZEJ010000002">
    <property type="protein sequence ID" value="MCQ8239801.1"/>
    <property type="molecule type" value="Genomic_DNA"/>
</dbReference>
<reference evidence="1 2" key="1">
    <citation type="submission" date="2022-06" db="EMBL/GenBank/DDBJ databases">
        <title>Rhizosaccharibacter gen. nov. sp. nov. KSS12, endophytic bacteria isolated from sugarcane.</title>
        <authorList>
            <person name="Pitiwittayakul N."/>
        </authorList>
    </citation>
    <scope>NUCLEOTIDE SEQUENCE [LARGE SCALE GENOMIC DNA]</scope>
    <source>
        <strain evidence="1 2">KSS12</strain>
    </source>
</reference>
<accession>A0ABT1VTY7</accession>
<gene>
    <name evidence="1" type="ORF">NFI88_02960</name>
</gene>
<evidence type="ECO:0000313" key="2">
    <source>
        <dbReference type="Proteomes" id="UP001524547"/>
    </source>
</evidence>
<sequence length="150" mass="16015">MSDTLRARRVRYAQAILQSRSGTEALLGEGGDLLGQRVLVLGERGADTLCALVHTECLSADARLPDAFVRDLAADLVLVPHPSLRTLGRIVAQASRALRPDGRLVMAVPAEHGFAVLACRALAEAGFAEPMPVLDAGQLRLQTRRARAAQ</sequence>
<keyword evidence="2" id="KW-1185">Reference proteome</keyword>
<proteinExistence type="predicted"/>